<feature type="compositionally biased region" description="Basic and acidic residues" evidence="1">
    <location>
        <begin position="333"/>
        <end position="343"/>
    </location>
</feature>
<accession>A0A927YPG5</accession>
<dbReference type="EMBL" id="SVER01000003">
    <property type="protein sequence ID" value="MBE5918483.1"/>
    <property type="molecule type" value="Genomic_DNA"/>
</dbReference>
<evidence type="ECO:0000313" key="2">
    <source>
        <dbReference type="EMBL" id="MBE5918483.1"/>
    </source>
</evidence>
<feature type="region of interest" description="Disordered" evidence="1">
    <location>
        <begin position="333"/>
        <end position="355"/>
    </location>
</feature>
<organism evidence="2 3">
    <name type="scientific">Pseudobutyrivibrio ruminis</name>
    <dbReference type="NCBI Taxonomy" id="46206"/>
    <lineage>
        <taxon>Bacteria</taxon>
        <taxon>Bacillati</taxon>
        <taxon>Bacillota</taxon>
        <taxon>Clostridia</taxon>
        <taxon>Lachnospirales</taxon>
        <taxon>Lachnospiraceae</taxon>
        <taxon>Pseudobutyrivibrio</taxon>
    </lineage>
</organism>
<evidence type="ECO:0000313" key="3">
    <source>
        <dbReference type="Proteomes" id="UP000766246"/>
    </source>
</evidence>
<protein>
    <recommendedName>
        <fullName evidence="4">Foldase protein PrsA</fullName>
    </recommendedName>
</protein>
<evidence type="ECO:0000256" key="1">
    <source>
        <dbReference type="SAM" id="MobiDB-lite"/>
    </source>
</evidence>
<dbReference type="Proteomes" id="UP000766246">
    <property type="component" value="Unassembled WGS sequence"/>
</dbReference>
<proteinExistence type="predicted"/>
<reference evidence="2" key="1">
    <citation type="submission" date="2019-04" db="EMBL/GenBank/DDBJ databases">
        <title>Evolution of Biomass-Degrading Anaerobic Consortia Revealed by Metagenomics.</title>
        <authorList>
            <person name="Peng X."/>
        </authorList>
    </citation>
    <scope>NUCLEOTIDE SEQUENCE</scope>
    <source>
        <strain evidence="2">SIG311</strain>
    </source>
</reference>
<name>A0A927YPG5_9FIRM</name>
<dbReference type="AlphaFoldDB" id="A0A927YPG5"/>
<sequence>MNKKMVKTAGLTALSAVMLMTGCGKINPNETLVTINTGDAKDTISLGYGNFAARYQQSMYDQYLLSYYGEDMWKSDMSGSGSTLEADTKDGVLEEMESQYLTKLHAGDYKIELSKDQKNDIAKAAKKFISDNSKESLEAMGATEEYVKEYLEYRTYYSLVSAAAKEEADADIKDEDCWMRTFTYVLFDTTGKKDEEGNVTEYTDDEITELKTQAKELSTSEDFDAKVEELGLTTQNYSYLKGESEDNTMDMSIISEAEKLKEGEQSGVIVVDGVGFYVIKLTADHDEDASQTKRESLQSEAFDKLLDEWKEAITWKVNDKAWEKVKFDSLFKAPETEESKEDTTATESTEETEAE</sequence>
<gene>
    <name evidence="2" type="ORF">E7272_01445</name>
</gene>
<evidence type="ECO:0008006" key="4">
    <source>
        <dbReference type="Google" id="ProtNLM"/>
    </source>
</evidence>
<comment type="caution">
    <text evidence="2">The sequence shown here is derived from an EMBL/GenBank/DDBJ whole genome shotgun (WGS) entry which is preliminary data.</text>
</comment>
<dbReference type="PROSITE" id="PS51257">
    <property type="entry name" value="PROKAR_LIPOPROTEIN"/>
    <property type="match status" value="1"/>
</dbReference>